<dbReference type="RefSeq" id="WP_161937243.1">
    <property type="nucleotide sequence ID" value="NZ_AZGC01000013.1"/>
</dbReference>
<accession>A0A0R1UTQ4</accession>
<protein>
    <submittedName>
        <fullName evidence="1">Uncharacterized protein</fullName>
    </submittedName>
</protein>
<evidence type="ECO:0000313" key="2">
    <source>
        <dbReference type="Proteomes" id="UP000051084"/>
    </source>
</evidence>
<name>A0A0R1UTQ4_9LACO</name>
<organism evidence="1 2">
    <name type="scientific">Limosilactobacillus equigenerosi DSM 18793 = JCM 14505</name>
    <dbReference type="NCBI Taxonomy" id="1423742"/>
    <lineage>
        <taxon>Bacteria</taxon>
        <taxon>Bacillati</taxon>
        <taxon>Bacillota</taxon>
        <taxon>Bacilli</taxon>
        <taxon>Lactobacillales</taxon>
        <taxon>Lactobacillaceae</taxon>
        <taxon>Limosilactobacillus</taxon>
    </lineage>
</organism>
<dbReference type="AlphaFoldDB" id="A0A0R1UTQ4"/>
<dbReference type="Proteomes" id="UP000051084">
    <property type="component" value="Unassembled WGS sequence"/>
</dbReference>
<proteinExistence type="predicted"/>
<dbReference type="EMBL" id="AZGC01000013">
    <property type="protein sequence ID" value="KRL96148.1"/>
    <property type="molecule type" value="Genomic_DNA"/>
</dbReference>
<dbReference type="PATRIC" id="fig|1423742.4.peg.610"/>
<gene>
    <name evidence="1" type="ORF">FC21_GL000589</name>
</gene>
<evidence type="ECO:0000313" key="1">
    <source>
        <dbReference type="EMBL" id="KRL96148.1"/>
    </source>
</evidence>
<keyword evidence="2" id="KW-1185">Reference proteome</keyword>
<comment type="caution">
    <text evidence="1">The sequence shown here is derived from an EMBL/GenBank/DDBJ whole genome shotgun (WGS) entry which is preliminary data.</text>
</comment>
<sequence length="56" mass="6334">MLFPYPIKGENDDHPYKKFDAVHVNLGDLVNTVKWSPVKQKKVLVAPNSIEALCPE</sequence>
<reference evidence="1 2" key="1">
    <citation type="journal article" date="2015" name="Genome Announc.">
        <title>Expanding the biotechnology potential of lactobacilli through comparative genomics of 213 strains and associated genera.</title>
        <authorList>
            <person name="Sun Z."/>
            <person name="Harris H.M."/>
            <person name="McCann A."/>
            <person name="Guo C."/>
            <person name="Argimon S."/>
            <person name="Zhang W."/>
            <person name="Yang X."/>
            <person name="Jeffery I.B."/>
            <person name="Cooney J.C."/>
            <person name="Kagawa T.F."/>
            <person name="Liu W."/>
            <person name="Song Y."/>
            <person name="Salvetti E."/>
            <person name="Wrobel A."/>
            <person name="Rasinkangas P."/>
            <person name="Parkhill J."/>
            <person name="Rea M.C."/>
            <person name="O'Sullivan O."/>
            <person name="Ritari J."/>
            <person name="Douillard F.P."/>
            <person name="Paul Ross R."/>
            <person name="Yang R."/>
            <person name="Briner A.E."/>
            <person name="Felis G.E."/>
            <person name="de Vos W.M."/>
            <person name="Barrangou R."/>
            <person name="Klaenhammer T.R."/>
            <person name="Caufield P.W."/>
            <person name="Cui Y."/>
            <person name="Zhang H."/>
            <person name="O'Toole P.W."/>
        </authorList>
    </citation>
    <scope>NUCLEOTIDE SEQUENCE [LARGE SCALE GENOMIC DNA]</scope>
    <source>
        <strain evidence="1 2">DSM 18793</strain>
    </source>
</reference>